<reference evidence="2" key="1">
    <citation type="journal article" date="2023" name="Insect Mol. Biol.">
        <title>Genome sequencing provides insights into the evolution of gene families encoding plant cell wall-degrading enzymes in longhorned beetles.</title>
        <authorList>
            <person name="Shin N.R."/>
            <person name="Okamura Y."/>
            <person name="Kirsch R."/>
            <person name="Pauchet Y."/>
        </authorList>
    </citation>
    <scope>NUCLEOTIDE SEQUENCE</scope>
    <source>
        <strain evidence="2">MMC_N1</strain>
    </source>
</reference>
<gene>
    <name evidence="2" type="ORF">NQ317_015381</name>
</gene>
<dbReference type="EMBL" id="JAPWTJ010001314">
    <property type="protein sequence ID" value="KAJ8972661.1"/>
    <property type="molecule type" value="Genomic_DNA"/>
</dbReference>
<protein>
    <submittedName>
        <fullName evidence="2">Uncharacterized protein</fullName>
    </submittedName>
</protein>
<organism evidence="2 3">
    <name type="scientific">Molorchus minor</name>
    <dbReference type="NCBI Taxonomy" id="1323400"/>
    <lineage>
        <taxon>Eukaryota</taxon>
        <taxon>Metazoa</taxon>
        <taxon>Ecdysozoa</taxon>
        <taxon>Arthropoda</taxon>
        <taxon>Hexapoda</taxon>
        <taxon>Insecta</taxon>
        <taxon>Pterygota</taxon>
        <taxon>Neoptera</taxon>
        <taxon>Endopterygota</taxon>
        <taxon>Coleoptera</taxon>
        <taxon>Polyphaga</taxon>
        <taxon>Cucujiformia</taxon>
        <taxon>Chrysomeloidea</taxon>
        <taxon>Cerambycidae</taxon>
        <taxon>Lamiinae</taxon>
        <taxon>Monochamini</taxon>
        <taxon>Molorchus</taxon>
    </lineage>
</organism>
<sequence>MGVLMNNKSRSPVNKGTICQIFAAVTGNLIAISDGMTVGWTGPMIPYLLSEKKPSSNYEIPSKMVGNVVITRFYSRKKSLLFASFVLLLAWIIIPLSGRIEYIYISRFF</sequence>
<keyword evidence="1" id="KW-0812">Transmembrane</keyword>
<proteinExistence type="predicted"/>
<evidence type="ECO:0000256" key="1">
    <source>
        <dbReference type="SAM" id="Phobius"/>
    </source>
</evidence>
<accession>A0ABQ9J3M2</accession>
<evidence type="ECO:0000313" key="2">
    <source>
        <dbReference type="EMBL" id="KAJ8972661.1"/>
    </source>
</evidence>
<comment type="caution">
    <text evidence="2">The sequence shown here is derived from an EMBL/GenBank/DDBJ whole genome shotgun (WGS) entry which is preliminary data.</text>
</comment>
<keyword evidence="1" id="KW-1133">Transmembrane helix</keyword>
<dbReference type="Proteomes" id="UP001162164">
    <property type="component" value="Unassembled WGS sequence"/>
</dbReference>
<feature type="transmembrane region" description="Helical" evidence="1">
    <location>
        <begin position="80"/>
        <end position="105"/>
    </location>
</feature>
<keyword evidence="3" id="KW-1185">Reference proteome</keyword>
<keyword evidence="1" id="KW-0472">Membrane</keyword>
<evidence type="ECO:0000313" key="3">
    <source>
        <dbReference type="Proteomes" id="UP001162164"/>
    </source>
</evidence>
<name>A0ABQ9J3M2_9CUCU</name>